<comment type="similarity">
    <text evidence="3">Belongs to the methyl-accepting chemotaxis (MCP) protein family.</text>
</comment>
<evidence type="ECO:0000256" key="4">
    <source>
        <dbReference type="PROSITE-ProRule" id="PRU00284"/>
    </source>
</evidence>
<sequence length="517" mass="56426">MSNRTQPHAIEQLIVILTPEGLIRDTSPGFLDLSGFSQTSLNASSFDRLRHPEMPEGPFDDMRKTLKQGKPWMGVLQLASANGAPLWLDTYIIPVMENGTMLECHCILRQPSQAVIARASHIYGLRRQGKVPSALKRPALSFRQRTQLLVMSMVALAGLYGLFSHSLSVGFAIMLAAIFALGIGGSYWLCRDLNALVKSSRRIVQHPIKQLIYTGTHDDIGQIALSLSMLQSQLDAILIRMHYASEEVMHGARQSQEVMTRTCHEADEQRGALHQVASAIMQMNTTLEEMSASTAHTASETHQAREEIEQGLAVVEDAVERIRALDGSITDTANDVELLQSESQRIGTIISVINDIAEQTNLLALNAAIEAARAGENGRGFAVVADEVRQLAQRTQTATTEIDQMIVRLQQKTDRIVAAMDSKRTLSEQAVGHIDTTGNTLRELMSAIDTINDMAARIATASEQQSTATADVATRVQGLSDSAEQMAGDAETTLSLNSHAAGMAERQSYLINCIMKP</sequence>
<feature type="domain" description="Methyl-accepting transducer" evidence="6">
    <location>
        <begin position="244"/>
        <end position="480"/>
    </location>
</feature>
<evidence type="ECO:0000256" key="3">
    <source>
        <dbReference type="ARBA" id="ARBA00029447"/>
    </source>
</evidence>
<dbReference type="Pfam" id="PF00015">
    <property type="entry name" value="MCPsignal"/>
    <property type="match status" value="1"/>
</dbReference>
<comment type="subcellular location">
    <subcellularLocation>
        <location evidence="1">Membrane</location>
    </subcellularLocation>
</comment>
<reference evidence="7 8" key="1">
    <citation type="submission" date="2020-09" db="EMBL/GenBank/DDBJ databases">
        <authorList>
            <person name="Tanuku N.R.S."/>
        </authorList>
    </citation>
    <scope>NUCLEOTIDE SEQUENCE [LARGE SCALE GENOMIC DNA]</scope>
    <source>
        <strain evidence="7 8">AK62</strain>
    </source>
</reference>
<dbReference type="SUPFAM" id="SSF58104">
    <property type="entry name" value="Methyl-accepting chemotaxis protein (MCP) signaling domain"/>
    <property type="match status" value="1"/>
</dbReference>
<feature type="transmembrane region" description="Helical" evidence="5">
    <location>
        <begin position="169"/>
        <end position="190"/>
    </location>
</feature>
<dbReference type="InterPro" id="IPR004090">
    <property type="entry name" value="Chemotax_Me-accpt_rcpt"/>
</dbReference>
<protein>
    <submittedName>
        <fullName evidence="7">PAS domain-containing protein</fullName>
    </submittedName>
</protein>
<evidence type="ECO:0000256" key="2">
    <source>
        <dbReference type="ARBA" id="ARBA00023224"/>
    </source>
</evidence>
<dbReference type="InterPro" id="IPR004089">
    <property type="entry name" value="MCPsignal_dom"/>
</dbReference>
<keyword evidence="5" id="KW-0812">Transmembrane</keyword>
<dbReference type="CDD" id="cd11386">
    <property type="entry name" value="MCP_signal"/>
    <property type="match status" value="1"/>
</dbReference>
<dbReference type="PANTHER" id="PTHR32089">
    <property type="entry name" value="METHYL-ACCEPTING CHEMOTAXIS PROTEIN MCPB"/>
    <property type="match status" value="1"/>
</dbReference>
<dbReference type="InterPro" id="IPR035965">
    <property type="entry name" value="PAS-like_dom_sf"/>
</dbReference>
<dbReference type="Gene3D" id="3.30.450.20">
    <property type="entry name" value="PAS domain"/>
    <property type="match status" value="1"/>
</dbReference>
<comment type="caution">
    <text evidence="7">The sequence shown here is derived from an EMBL/GenBank/DDBJ whole genome shotgun (WGS) entry which is preliminary data.</text>
</comment>
<evidence type="ECO:0000256" key="1">
    <source>
        <dbReference type="ARBA" id="ARBA00004370"/>
    </source>
</evidence>
<dbReference type="Proteomes" id="UP000810171">
    <property type="component" value="Unassembled WGS sequence"/>
</dbReference>
<dbReference type="PANTHER" id="PTHR32089:SF112">
    <property type="entry name" value="LYSOZYME-LIKE PROTEIN-RELATED"/>
    <property type="match status" value="1"/>
</dbReference>
<evidence type="ECO:0000256" key="5">
    <source>
        <dbReference type="SAM" id="Phobius"/>
    </source>
</evidence>
<dbReference type="SUPFAM" id="SSF55785">
    <property type="entry name" value="PYP-like sensor domain (PAS domain)"/>
    <property type="match status" value="1"/>
</dbReference>
<feature type="transmembrane region" description="Helical" evidence="5">
    <location>
        <begin position="146"/>
        <end position="163"/>
    </location>
</feature>
<proteinExistence type="inferred from homology"/>
<dbReference type="EMBL" id="JACVEW010000005">
    <property type="protein sequence ID" value="MBP0048079.1"/>
    <property type="molecule type" value="Genomic_DNA"/>
</dbReference>
<organism evidence="7 8">
    <name type="scientific">Marinobacterium alkalitolerans</name>
    <dbReference type="NCBI Taxonomy" id="1542925"/>
    <lineage>
        <taxon>Bacteria</taxon>
        <taxon>Pseudomonadati</taxon>
        <taxon>Pseudomonadota</taxon>
        <taxon>Gammaproteobacteria</taxon>
        <taxon>Oceanospirillales</taxon>
        <taxon>Oceanospirillaceae</taxon>
        <taxon>Marinobacterium</taxon>
    </lineage>
</organism>
<evidence type="ECO:0000313" key="7">
    <source>
        <dbReference type="EMBL" id="MBP0048079.1"/>
    </source>
</evidence>
<keyword evidence="8" id="KW-1185">Reference proteome</keyword>
<dbReference type="RefSeq" id="WP_209286698.1">
    <property type="nucleotide sequence ID" value="NZ_JACVEW010000005.1"/>
</dbReference>
<gene>
    <name evidence="7" type="ORF">H9C73_04975</name>
</gene>
<keyword evidence="5" id="KW-0472">Membrane</keyword>
<dbReference type="Gene3D" id="1.10.287.950">
    <property type="entry name" value="Methyl-accepting chemotaxis protein"/>
    <property type="match status" value="1"/>
</dbReference>
<accession>A0ABS3Z8R6</accession>
<dbReference type="CDD" id="cd00130">
    <property type="entry name" value="PAS"/>
    <property type="match status" value="1"/>
</dbReference>
<dbReference type="InterPro" id="IPR013655">
    <property type="entry name" value="PAS_fold_3"/>
</dbReference>
<evidence type="ECO:0000259" key="6">
    <source>
        <dbReference type="PROSITE" id="PS50111"/>
    </source>
</evidence>
<dbReference type="Pfam" id="PF08447">
    <property type="entry name" value="PAS_3"/>
    <property type="match status" value="1"/>
</dbReference>
<dbReference type="PROSITE" id="PS50111">
    <property type="entry name" value="CHEMOTAXIS_TRANSDUC_2"/>
    <property type="match status" value="1"/>
</dbReference>
<evidence type="ECO:0000313" key="8">
    <source>
        <dbReference type="Proteomes" id="UP000810171"/>
    </source>
</evidence>
<keyword evidence="5" id="KW-1133">Transmembrane helix</keyword>
<dbReference type="SMART" id="SM00283">
    <property type="entry name" value="MA"/>
    <property type="match status" value="1"/>
</dbReference>
<name>A0ABS3Z8R6_9GAMM</name>
<dbReference type="InterPro" id="IPR000014">
    <property type="entry name" value="PAS"/>
</dbReference>
<dbReference type="PRINTS" id="PR00260">
    <property type="entry name" value="CHEMTRNSDUCR"/>
</dbReference>
<keyword evidence="2 4" id="KW-0807">Transducer</keyword>